<name>A0A2K8T599_9NOSO</name>
<dbReference type="Proteomes" id="UP000232003">
    <property type="component" value="Chromosome"/>
</dbReference>
<gene>
    <name evidence="1" type="ORF">COO91_08977</name>
</gene>
<evidence type="ECO:0000313" key="1">
    <source>
        <dbReference type="EMBL" id="AUB42831.1"/>
    </source>
</evidence>
<reference evidence="1 2" key="1">
    <citation type="submission" date="2017-11" db="EMBL/GenBank/DDBJ databases">
        <title>Complete genome of a free-living desiccation-tolerant cyanobacterium and its photosynthetic adaptation to extreme terrestrial habitat.</title>
        <authorList>
            <person name="Shang J."/>
        </authorList>
    </citation>
    <scope>NUCLEOTIDE SEQUENCE [LARGE SCALE GENOMIC DNA]</scope>
    <source>
        <strain evidence="1 2">CCNUN1</strain>
    </source>
</reference>
<proteinExistence type="predicted"/>
<dbReference type="EMBL" id="CP024785">
    <property type="protein sequence ID" value="AUB42831.1"/>
    <property type="molecule type" value="Genomic_DNA"/>
</dbReference>
<protein>
    <submittedName>
        <fullName evidence="1">Uncharacterized protein</fullName>
    </submittedName>
</protein>
<dbReference type="AlphaFoldDB" id="A0A2K8T599"/>
<dbReference type="KEGG" id="nfl:COO91_08977"/>
<accession>A0A2K8T599</accession>
<organism evidence="1 2">
    <name type="scientific">Nostoc flagelliforme CCNUN1</name>
    <dbReference type="NCBI Taxonomy" id="2038116"/>
    <lineage>
        <taxon>Bacteria</taxon>
        <taxon>Bacillati</taxon>
        <taxon>Cyanobacteriota</taxon>
        <taxon>Cyanophyceae</taxon>
        <taxon>Nostocales</taxon>
        <taxon>Nostocaceae</taxon>
        <taxon>Nostoc</taxon>
    </lineage>
</organism>
<keyword evidence="2" id="KW-1185">Reference proteome</keyword>
<evidence type="ECO:0000313" key="2">
    <source>
        <dbReference type="Proteomes" id="UP000232003"/>
    </source>
</evidence>
<sequence length="68" mass="8138">MGRNQFKIQNSKLKNFCLLPDTQYFDFAQYKCPMPNPQFESIKQYFDNLRYDATHLLIISCHVLMTND</sequence>